<comment type="similarity">
    <text evidence="1 4">Belongs to the FGGY kinase family.</text>
</comment>
<dbReference type="InterPro" id="IPR018483">
    <property type="entry name" value="Carb_kinase_FGGY_CS"/>
</dbReference>
<feature type="domain" description="Carbohydrate kinase FGGY C-terminal" evidence="6">
    <location>
        <begin position="258"/>
        <end position="452"/>
    </location>
</feature>
<dbReference type="AlphaFoldDB" id="A0A347ZWV5"/>
<dbReference type="InterPro" id="IPR018484">
    <property type="entry name" value="FGGY_N"/>
</dbReference>
<gene>
    <name evidence="7" type="ORF">DFR64_2933</name>
</gene>
<proteinExistence type="inferred from homology"/>
<evidence type="ECO:0000256" key="4">
    <source>
        <dbReference type="RuleBase" id="RU003733"/>
    </source>
</evidence>
<dbReference type="EMBL" id="QUMS01000005">
    <property type="protein sequence ID" value="REG05529.1"/>
    <property type="molecule type" value="Genomic_DNA"/>
</dbReference>
<dbReference type="SUPFAM" id="SSF53067">
    <property type="entry name" value="Actin-like ATPase domain"/>
    <property type="match status" value="2"/>
</dbReference>
<dbReference type="InterPro" id="IPR000577">
    <property type="entry name" value="Carb_kinase_FGGY"/>
</dbReference>
<dbReference type="PANTHER" id="PTHR43095">
    <property type="entry name" value="SUGAR KINASE"/>
    <property type="match status" value="1"/>
</dbReference>
<evidence type="ECO:0000313" key="8">
    <source>
        <dbReference type="Proteomes" id="UP000256388"/>
    </source>
</evidence>
<name>A0A347ZWV5_9CHLR</name>
<dbReference type="PANTHER" id="PTHR43095:SF5">
    <property type="entry name" value="XYLULOSE KINASE"/>
    <property type="match status" value="1"/>
</dbReference>
<protein>
    <submittedName>
        <fullName evidence="7">Xylulokinase</fullName>
    </submittedName>
</protein>
<dbReference type="Gene3D" id="3.30.420.40">
    <property type="match status" value="2"/>
</dbReference>
<dbReference type="PIRSF" id="PIRSF000538">
    <property type="entry name" value="GlpK"/>
    <property type="match status" value="1"/>
</dbReference>
<dbReference type="GO" id="GO:0016773">
    <property type="term" value="F:phosphotransferase activity, alcohol group as acceptor"/>
    <property type="evidence" value="ECO:0007669"/>
    <property type="project" value="InterPro"/>
</dbReference>
<dbReference type="InterPro" id="IPR043129">
    <property type="entry name" value="ATPase_NBD"/>
</dbReference>
<feature type="domain" description="Carbohydrate kinase FGGY N-terminal" evidence="5">
    <location>
        <begin position="5"/>
        <end position="247"/>
    </location>
</feature>
<dbReference type="PROSITE" id="PS00445">
    <property type="entry name" value="FGGY_KINASES_2"/>
    <property type="match status" value="1"/>
</dbReference>
<dbReference type="RefSeq" id="WP_116226187.1">
    <property type="nucleotide sequence ID" value="NZ_AP018437.1"/>
</dbReference>
<dbReference type="Proteomes" id="UP000256388">
    <property type="component" value="Unassembled WGS sequence"/>
</dbReference>
<keyword evidence="8" id="KW-1185">Reference proteome</keyword>
<comment type="caution">
    <text evidence="7">The sequence shown here is derived from an EMBL/GenBank/DDBJ whole genome shotgun (WGS) entry which is preliminary data.</text>
</comment>
<organism evidence="7 8">
    <name type="scientific">Pelolinea submarina</name>
    <dbReference type="NCBI Taxonomy" id="913107"/>
    <lineage>
        <taxon>Bacteria</taxon>
        <taxon>Bacillati</taxon>
        <taxon>Chloroflexota</taxon>
        <taxon>Anaerolineae</taxon>
        <taxon>Anaerolineales</taxon>
        <taxon>Anaerolineaceae</taxon>
        <taxon>Pelolinea</taxon>
    </lineage>
</organism>
<dbReference type="InterPro" id="IPR050406">
    <property type="entry name" value="FGGY_Carb_Kinase"/>
</dbReference>
<keyword evidence="3 4" id="KW-0418">Kinase</keyword>
<dbReference type="Pfam" id="PF02782">
    <property type="entry name" value="FGGY_C"/>
    <property type="match status" value="1"/>
</dbReference>
<evidence type="ECO:0000313" key="7">
    <source>
        <dbReference type="EMBL" id="REG05529.1"/>
    </source>
</evidence>
<sequence length="509" mass="55132">MSELLLGIDIGTYSSKGVLCRSNGEIIADARADHDISMPKPGYAEQDADAIWWGDFQKLAQELVAQMPKGDTIAGVGVSAIGACVLPVDAQGRPLRPGILYGVDTRAVKQINALEKEYTREALVDFGGTRLTTQAIGPKILWIKENEPEIYQKTAKFLTATSYIIYKLTGNYVIDAHTATEFNPLIDIRTVTWNARFAEQITSLDKLPEIGWSDEVAGRINTQAAQATGIPEGTPVNFGAVDALSEAVSVGVIDSGELMIMYGSTAFMIFLIEKPVATNELWLEAGAFKGQYEYSAGLSTSGSATTWFRDQFGLDYLRDERAGGANAYARLAQEAAQAPLGANGLLMLPYMSGERTPIFDPQARGVIAGLSLSHTRGEMYRALLEGTAFAIRMNLEAMQKNGAQIHHGVAVGGGSANDLWLQTVSDVTGMPQYIPEKTIGASYGNAFLAGLASGIISSVDELKTNWVKIAGKVQPIPQNKPAYDELYEMFKELYLSTRPVVHRLSDLQK</sequence>
<evidence type="ECO:0000256" key="1">
    <source>
        <dbReference type="ARBA" id="ARBA00009156"/>
    </source>
</evidence>
<evidence type="ECO:0000256" key="3">
    <source>
        <dbReference type="ARBA" id="ARBA00022777"/>
    </source>
</evidence>
<dbReference type="CDD" id="cd07804">
    <property type="entry name" value="ASKHA_NBD_FGGY_RrXK-like"/>
    <property type="match status" value="1"/>
</dbReference>
<dbReference type="OrthoDB" id="9805576at2"/>
<dbReference type="InterPro" id="IPR018485">
    <property type="entry name" value="FGGY_C"/>
</dbReference>
<evidence type="ECO:0000259" key="6">
    <source>
        <dbReference type="Pfam" id="PF02782"/>
    </source>
</evidence>
<dbReference type="GO" id="GO:0005975">
    <property type="term" value="P:carbohydrate metabolic process"/>
    <property type="evidence" value="ECO:0007669"/>
    <property type="project" value="InterPro"/>
</dbReference>
<evidence type="ECO:0000256" key="2">
    <source>
        <dbReference type="ARBA" id="ARBA00022679"/>
    </source>
</evidence>
<dbReference type="GO" id="GO:0016301">
    <property type="term" value="F:kinase activity"/>
    <property type="evidence" value="ECO:0007669"/>
    <property type="project" value="UniProtKB-KW"/>
</dbReference>
<evidence type="ECO:0000259" key="5">
    <source>
        <dbReference type="Pfam" id="PF00370"/>
    </source>
</evidence>
<keyword evidence="2 4" id="KW-0808">Transferase</keyword>
<dbReference type="Pfam" id="PF00370">
    <property type="entry name" value="FGGY_N"/>
    <property type="match status" value="1"/>
</dbReference>
<accession>A0A347ZWV5</accession>
<reference evidence="7 8" key="1">
    <citation type="submission" date="2018-08" db="EMBL/GenBank/DDBJ databases">
        <title>Genomic Encyclopedia of Type Strains, Phase IV (KMG-IV): sequencing the most valuable type-strain genomes for metagenomic binning, comparative biology and taxonomic classification.</title>
        <authorList>
            <person name="Goeker M."/>
        </authorList>
    </citation>
    <scope>NUCLEOTIDE SEQUENCE [LARGE SCALE GENOMIC DNA]</scope>
    <source>
        <strain evidence="7 8">DSM 23923</strain>
    </source>
</reference>